<dbReference type="Pfam" id="PF00083">
    <property type="entry name" value="Sugar_tr"/>
    <property type="match status" value="1"/>
</dbReference>
<organism evidence="7 8">
    <name type="scientific">Rubus argutus</name>
    <name type="common">Southern blackberry</name>
    <dbReference type="NCBI Taxonomy" id="59490"/>
    <lineage>
        <taxon>Eukaryota</taxon>
        <taxon>Viridiplantae</taxon>
        <taxon>Streptophyta</taxon>
        <taxon>Embryophyta</taxon>
        <taxon>Tracheophyta</taxon>
        <taxon>Spermatophyta</taxon>
        <taxon>Magnoliopsida</taxon>
        <taxon>eudicotyledons</taxon>
        <taxon>Gunneridae</taxon>
        <taxon>Pentapetalae</taxon>
        <taxon>rosids</taxon>
        <taxon>fabids</taxon>
        <taxon>Rosales</taxon>
        <taxon>Rosaceae</taxon>
        <taxon>Rosoideae</taxon>
        <taxon>Rosoideae incertae sedis</taxon>
        <taxon>Rubus</taxon>
    </lineage>
</organism>
<keyword evidence="2" id="KW-0813">Transport</keyword>
<sequence length="104" mass="11701">MSKLVWFACSHWPETLYHIFFPPGTGTVPWIVNSEIYPLKYCGVCGGIAATANWISNLIVAQFFLSLTLAIGTSWTFLIHSRAHFCCSPDLCPHFRARNEGDSY</sequence>
<dbReference type="AlphaFoldDB" id="A0AAW1XIW1"/>
<dbReference type="PANTHER" id="PTHR48020">
    <property type="entry name" value="PROTON MYO-INOSITOL COTRANSPORTER"/>
    <property type="match status" value="1"/>
</dbReference>
<keyword evidence="5 6" id="KW-0472">Membrane</keyword>
<dbReference type="InterPro" id="IPR050814">
    <property type="entry name" value="Myo-inositol_Transporter"/>
</dbReference>
<proteinExistence type="predicted"/>
<evidence type="ECO:0000256" key="6">
    <source>
        <dbReference type="SAM" id="Phobius"/>
    </source>
</evidence>
<dbReference type="PANTHER" id="PTHR48020:SF38">
    <property type="entry name" value="INOSITOL TRANSPORTER 2-RELATED"/>
    <property type="match status" value="1"/>
</dbReference>
<keyword evidence="3 6" id="KW-0812">Transmembrane</keyword>
<gene>
    <name evidence="7" type="ORF">M0R45_013635</name>
</gene>
<evidence type="ECO:0000256" key="2">
    <source>
        <dbReference type="ARBA" id="ARBA00022448"/>
    </source>
</evidence>
<dbReference type="Proteomes" id="UP001457282">
    <property type="component" value="Unassembled WGS sequence"/>
</dbReference>
<keyword evidence="8" id="KW-1185">Reference proteome</keyword>
<feature type="transmembrane region" description="Helical" evidence="6">
    <location>
        <begin position="59"/>
        <end position="79"/>
    </location>
</feature>
<dbReference type="EMBL" id="JBEDUW010000003">
    <property type="protein sequence ID" value="KAK9936811.1"/>
    <property type="molecule type" value="Genomic_DNA"/>
</dbReference>
<evidence type="ECO:0000313" key="7">
    <source>
        <dbReference type="EMBL" id="KAK9936811.1"/>
    </source>
</evidence>
<accession>A0AAW1XIW1</accession>
<comment type="caution">
    <text evidence="7">The sequence shown here is derived from an EMBL/GenBank/DDBJ whole genome shotgun (WGS) entry which is preliminary data.</text>
</comment>
<comment type="subcellular location">
    <subcellularLocation>
        <location evidence="1">Membrane</location>
    </subcellularLocation>
</comment>
<dbReference type="InterPro" id="IPR005828">
    <property type="entry name" value="MFS_sugar_transport-like"/>
</dbReference>
<evidence type="ECO:0000256" key="5">
    <source>
        <dbReference type="ARBA" id="ARBA00023136"/>
    </source>
</evidence>
<dbReference type="InterPro" id="IPR036259">
    <property type="entry name" value="MFS_trans_sf"/>
</dbReference>
<evidence type="ECO:0000313" key="8">
    <source>
        <dbReference type="Proteomes" id="UP001457282"/>
    </source>
</evidence>
<name>A0AAW1XIW1_RUBAR</name>
<reference evidence="7 8" key="1">
    <citation type="journal article" date="2023" name="G3 (Bethesda)">
        <title>A chromosome-length genome assembly and annotation of blackberry (Rubus argutus, cv. 'Hillquist').</title>
        <authorList>
            <person name="Bruna T."/>
            <person name="Aryal R."/>
            <person name="Dudchenko O."/>
            <person name="Sargent D.J."/>
            <person name="Mead D."/>
            <person name="Buti M."/>
            <person name="Cavallini A."/>
            <person name="Hytonen T."/>
            <person name="Andres J."/>
            <person name="Pham M."/>
            <person name="Weisz D."/>
            <person name="Mascagni F."/>
            <person name="Usai G."/>
            <person name="Natali L."/>
            <person name="Bassil N."/>
            <person name="Fernandez G.E."/>
            <person name="Lomsadze A."/>
            <person name="Armour M."/>
            <person name="Olukolu B."/>
            <person name="Poorten T."/>
            <person name="Britton C."/>
            <person name="Davik J."/>
            <person name="Ashrafi H."/>
            <person name="Aiden E.L."/>
            <person name="Borodovsky M."/>
            <person name="Worthington M."/>
        </authorList>
    </citation>
    <scope>NUCLEOTIDE SEQUENCE [LARGE SCALE GENOMIC DNA]</scope>
    <source>
        <strain evidence="7">PI 553951</strain>
    </source>
</reference>
<evidence type="ECO:0000256" key="3">
    <source>
        <dbReference type="ARBA" id="ARBA00022692"/>
    </source>
</evidence>
<dbReference type="GO" id="GO:0016020">
    <property type="term" value="C:membrane"/>
    <property type="evidence" value="ECO:0007669"/>
    <property type="project" value="UniProtKB-SubCell"/>
</dbReference>
<keyword evidence="4 6" id="KW-1133">Transmembrane helix</keyword>
<protein>
    <submittedName>
        <fullName evidence="7">Uncharacterized protein</fullName>
    </submittedName>
</protein>
<evidence type="ECO:0000256" key="1">
    <source>
        <dbReference type="ARBA" id="ARBA00004370"/>
    </source>
</evidence>
<evidence type="ECO:0000256" key="4">
    <source>
        <dbReference type="ARBA" id="ARBA00022989"/>
    </source>
</evidence>
<dbReference type="GO" id="GO:0005366">
    <property type="term" value="F:myo-inositol:proton symporter activity"/>
    <property type="evidence" value="ECO:0007669"/>
    <property type="project" value="TreeGrafter"/>
</dbReference>
<dbReference type="Gene3D" id="1.20.1250.20">
    <property type="entry name" value="MFS general substrate transporter like domains"/>
    <property type="match status" value="1"/>
</dbReference>